<feature type="transmembrane region" description="Helical" evidence="9">
    <location>
        <begin position="307"/>
        <end position="330"/>
    </location>
</feature>
<dbReference type="PROSITE" id="PS00216">
    <property type="entry name" value="SUGAR_TRANSPORT_1"/>
    <property type="match status" value="1"/>
</dbReference>
<feature type="transmembrane region" description="Helical" evidence="9">
    <location>
        <begin position="423"/>
        <end position="446"/>
    </location>
</feature>
<feature type="transmembrane region" description="Helical" evidence="9">
    <location>
        <begin position="342"/>
        <end position="364"/>
    </location>
</feature>
<evidence type="ECO:0000256" key="7">
    <source>
        <dbReference type="RuleBase" id="RU003346"/>
    </source>
</evidence>
<dbReference type="Pfam" id="PF00083">
    <property type="entry name" value="Sugar_tr"/>
    <property type="match status" value="1"/>
</dbReference>
<dbReference type="Proteomes" id="UP000509704">
    <property type="component" value="Chromosome 6"/>
</dbReference>
<dbReference type="PRINTS" id="PR00171">
    <property type="entry name" value="SUGRTRNSPORT"/>
</dbReference>
<dbReference type="AlphaFoldDB" id="A0A7H9B719"/>
<evidence type="ECO:0000256" key="1">
    <source>
        <dbReference type="ARBA" id="ARBA00004141"/>
    </source>
</evidence>
<keyword evidence="5 9" id="KW-1133">Transmembrane helix</keyword>
<feature type="transmembrane region" description="Helical" evidence="9">
    <location>
        <begin position="489"/>
        <end position="507"/>
    </location>
</feature>
<dbReference type="PANTHER" id="PTHR48022">
    <property type="entry name" value="PLASTIDIC GLUCOSE TRANSPORTER 4"/>
    <property type="match status" value="1"/>
</dbReference>
<dbReference type="PROSITE" id="PS00217">
    <property type="entry name" value="SUGAR_TRANSPORT_2"/>
    <property type="match status" value="1"/>
</dbReference>
<comment type="subcellular location">
    <subcellularLocation>
        <location evidence="1">Membrane</location>
        <topology evidence="1">Multi-pass membrane protein</topology>
    </subcellularLocation>
</comment>
<feature type="transmembrane region" description="Helical" evidence="9">
    <location>
        <begin position="127"/>
        <end position="145"/>
    </location>
</feature>
<dbReference type="InterPro" id="IPR003663">
    <property type="entry name" value="Sugar/inositol_transpt"/>
</dbReference>
<dbReference type="EMBL" id="CP058609">
    <property type="protein sequence ID" value="QLG74114.1"/>
    <property type="molecule type" value="Genomic_DNA"/>
</dbReference>
<dbReference type="GO" id="GO:0016020">
    <property type="term" value="C:membrane"/>
    <property type="evidence" value="ECO:0007669"/>
    <property type="project" value="UniProtKB-SubCell"/>
</dbReference>
<evidence type="ECO:0000256" key="8">
    <source>
        <dbReference type="SAM" id="MobiDB-lite"/>
    </source>
</evidence>
<keyword evidence="4 9" id="KW-0812">Transmembrane</keyword>
<dbReference type="Gene3D" id="1.20.1250.20">
    <property type="entry name" value="MFS general substrate transporter like domains"/>
    <property type="match status" value="1"/>
</dbReference>
<feature type="transmembrane region" description="Helical" evidence="9">
    <location>
        <begin position="371"/>
        <end position="394"/>
    </location>
</feature>
<feature type="transmembrane region" description="Helical" evidence="9">
    <location>
        <begin position="151"/>
        <end position="174"/>
    </location>
</feature>
<feature type="transmembrane region" description="Helical" evidence="9">
    <location>
        <begin position="186"/>
        <end position="206"/>
    </location>
</feature>
<dbReference type="InterPro" id="IPR036259">
    <property type="entry name" value="MFS_trans_sf"/>
</dbReference>
<evidence type="ECO:0000256" key="2">
    <source>
        <dbReference type="ARBA" id="ARBA00010992"/>
    </source>
</evidence>
<dbReference type="GeneID" id="59237872"/>
<evidence type="ECO:0000256" key="9">
    <source>
        <dbReference type="SAM" id="Phobius"/>
    </source>
</evidence>
<evidence type="ECO:0000313" key="11">
    <source>
        <dbReference type="EMBL" id="QLG74114.1"/>
    </source>
</evidence>
<evidence type="ECO:0000256" key="3">
    <source>
        <dbReference type="ARBA" id="ARBA00022448"/>
    </source>
</evidence>
<dbReference type="KEGG" id="zmk:HG535_0F06260"/>
<dbReference type="GO" id="GO:0005351">
    <property type="term" value="F:carbohydrate:proton symporter activity"/>
    <property type="evidence" value="ECO:0007669"/>
    <property type="project" value="TreeGrafter"/>
</dbReference>
<feature type="region of interest" description="Disordered" evidence="8">
    <location>
        <begin position="562"/>
        <end position="581"/>
    </location>
</feature>
<dbReference type="InterPro" id="IPR050360">
    <property type="entry name" value="MFS_Sugar_Transporters"/>
</dbReference>
<evidence type="ECO:0000259" key="10">
    <source>
        <dbReference type="PROSITE" id="PS50850"/>
    </source>
</evidence>
<dbReference type="InterPro" id="IPR020846">
    <property type="entry name" value="MFS_dom"/>
</dbReference>
<feature type="domain" description="Major facilitator superfamily (MFS) profile" evidence="10">
    <location>
        <begin position="59"/>
        <end position="511"/>
    </location>
</feature>
<comment type="similarity">
    <text evidence="2 7">Belongs to the major facilitator superfamily. Sugar transporter (TC 2.A.1.1) family.</text>
</comment>
<proteinExistence type="inferred from homology"/>
<feature type="transmembrane region" description="Helical" evidence="9">
    <location>
        <begin position="54"/>
        <end position="75"/>
    </location>
</feature>
<name>A0A7H9B719_ZYGMR</name>
<keyword evidence="3 7" id="KW-0813">Transport</keyword>
<protein>
    <recommendedName>
        <fullName evidence="10">Major facilitator superfamily (MFS) profile domain-containing protein</fullName>
    </recommendedName>
</protein>
<keyword evidence="6 9" id="KW-0472">Membrane</keyword>
<evidence type="ECO:0000256" key="5">
    <source>
        <dbReference type="ARBA" id="ARBA00022989"/>
    </source>
</evidence>
<dbReference type="FunFam" id="1.20.1250.20:FF:000026">
    <property type="entry name" value="MFS quinate transporter QutD"/>
    <property type="match status" value="1"/>
</dbReference>
<dbReference type="PROSITE" id="PS50850">
    <property type="entry name" value="MFS"/>
    <property type="match status" value="1"/>
</dbReference>
<dbReference type="RefSeq" id="XP_037145839.1">
    <property type="nucleotide sequence ID" value="XM_037289944.1"/>
</dbReference>
<dbReference type="CDD" id="cd17356">
    <property type="entry name" value="MFS_HXT"/>
    <property type="match status" value="1"/>
</dbReference>
<dbReference type="InterPro" id="IPR005829">
    <property type="entry name" value="Sugar_transporter_CS"/>
</dbReference>
<dbReference type="SUPFAM" id="SSF103473">
    <property type="entry name" value="MFS general substrate transporter"/>
    <property type="match status" value="1"/>
</dbReference>
<accession>A0A7H9B719</accession>
<organism evidence="11 12">
    <name type="scientific">Zygotorulaspora mrakii</name>
    <name type="common">Zygosaccharomyces mrakii</name>
    <dbReference type="NCBI Taxonomy" id="42260"/>
    <lineage>
        <taxon>Eukaryota</taxon>
        <taxon>Fungi</taxon>
        <taxon>Dikarya</taxon>
        <taxon>Ascomycota</taxon>
        <taxon>Saccharomycotina</taxon>
        <taxon>Saccharomycetes</taxon>
        <taxon>Saccharomycetales</taxon>
        <taxon>Saccharomycetaceae</taxon>
        <taxon>Zygotorulaspora</taxon>
    </lineage>
</organism>
<dbReference type="PANTHER" id="PTHR48022:SF7">
    <property type="entry name" value="MAJOR FACILITATOR SUPERFAMILY (MFS) PROFILE DOMAIN-CONTAINING PROTEIN-RELATED"/>
    <property type="match status" value="1"/>
</dbReference>
<evidence type="ECO:0000256" key="4">
    <source>
        <dbReference type="ARBA" id="ARBA00022692"/>
    </source>
</evidence>
<reference evidence="11 12" key="1">
    <citation type="submission" date="2020-07" db="EMBL/GenBank/DDBJ databases">
        <title>The yeast mating-type switching endonuclease HO is a domesticated member of an unorthodox homing genetic element family.</title>
        <authorList>
            <person name="Coughlan A.Y."/>
            <person name="Lombardi L."/>
            <person name="Braun-Galleani S."/>
            <person name="Martos A.R."/>
            <person name="Galeote V."/>
            <person name="Bigey F."/>
            <person name="Dequin S."/>
            <person name="Byrne K.P."/>
            <person name="Wolfe K.H."/>
        </authorList>
    </citation>
    <scope>NUCLEOTIDE SEQUENCE [LARGE SCALE GENOMIC DNA]</scope>
    <source>
        <strain evidence="11 12">NRRL Y-6702</strain>
    </source>
</reference>
<keyword evidence="12" id="KW-1185">Reference proteome</keyword>
<feature type="compositionally biased region" description="Basic and acidic residues" evidence="8">
    <location>
        <begin position="562"/>
        <end position="575"/>
    </location>
</feature>
<evidence type="ECO:0000256" key="6">
    <source>
        <dbReference type="ARBA" id="ARBA00023136"/>
    </source>
</evidence>
<dbReference type="OrthoDB" id="4142200at2759"/>
<evidence type="ECO:0000313" key="12">
    <source>
        <dbReference type="Proteomes" id="UP000509704"/>
    </source>
</evidence>
<dbReference type="NCBIfam" id="TIGR00879">
    <property type="entry name" value="SP"/>
    <property type="match status" value="1"/>
</dbReference>
<sequence>MKNHVRYCFSRCIQFITTSINSLSIFDTMGFKDTILFRNVDYHGRLYDKFPKVYNVYVIGLVACISGFMFGFDISSMSSMIGTSHYQEYFNHPSSTAQGGITASMAGGSFLGSLISPNFSDAYGRRFSLHMCATFWMIGAILQCASQNQAMLIVGRVVSGVGVGFGSSIAPVYCSEVAPPKIRGTICGLFQLCVTVGIMVLFYIGFGCSYINGTAAFRVTWGIQLVPGLVLLTATFFLPESPRWLANNNRWEEAYEVISNVTAHGNKDDSNVQFQLQEIKEQVLIDQQAVNFSYKHLFRKKTIQKTLVGISAQMWQQLCGMNVMMYYIVYIFRMAGYTGSNVLVSGSIQYVLNVVMTIPALVLVDKIGRRPVLITGGIFMFIWLFVVAGLLATYSVPEPDGFDGDRTVTISIPTYNAPAARGVIAACYLFVCSFAPTWGIGIWIYCSEIFNNMERAKGSALCAAVNWAFNFALAMFVPDAFQNISWRTYIIFGVFSFVMTVQTFFMFPETKGKTLEEIDQMWADKVPAWKTASHVPVLPIVEDEYGNKLGVNGTVQHVEDAKPQSELVEKMESARDSSSGP</sequence>
<feature type="transmembrane region" description="Helical" evidence="9">
    <location>
        <begin position="458"/>
        <end position="477"/>
    </location>
</feature>
<gene>
    <name evidence="11" type="ORF">HG535_0F06260</name>
</gene>
<dbReference type="InterPro" id="IPR005828">
    <property type="entry name" value="MFS_sugar_transport-like"/>
</dbReference>